<dbReference type="InterPro" id="IPR015882">
    <property type="entry name" value="HEX_bac_N"/>
</dbReference>
<comment type="similarity">
    <text evidence="2">Belongs to the glycosyl hydrolase 20 family.</text>
</comment>
<evidence type="ECO:0000256" key="3">
    <source>
        <dbReference type="ARBA" id="ARBA00012663"/>
    </source>
</evidence>
<dbReference type="GO" id="GO:0030203">
    <property type="term" value="P:glycosaminoglycan metabolic process"/>
    <property type="evidence" value="ECO:0007669"/>
    <property type="project" value="TreeGrafter"/>
</dbReference>
<proteinExistence type="inferred from homology"/>
<evidence type="ECO:0000313" key="9">
    <source>
        <dbReference type="EMBL" id="GEN79747.1"/>
    </source>
</evidence>
<name>A0A511YX21_9CELL</name>
<dbReference type="GO" id="GO:0004563">
    <property type="term" value="F:beta-N-acetylhexosaminidase activity"/>
    <property type="evidence" value="ECO:0007669"/>
    <property type="project" value="UniProtKB-EC"/>
</dbReference>
<sequence>MVGDDPAAVETAVLLAARIGYDLGAPIGVGREGDTDVVELRIVVDPAELPVPRDLAPELAAEAYRLEVDADRVVVSALDARGLLRGLATLEQLAHPVDDGVLVPPVLVVDHPRFAWRGLCVDVARHWFGPETLRTIVGLLYSLKLNVLHLHLTDDQGWRIESPSHPSLAEVSGRTAVGGDPGGFLTAGQFAALVTFAEARGITVVPEIDLPGHVNAALHACAELTPGGEGRPAYTGVGVGFSRLHAELPATIPFVSDVLADIAEMTPGPYVHIGGDEALTMHAAEYDHLVGHAARVVAAAGKTVVGWQEALRTSLPPGSLVQYWDERPADASLTAALDAGIRLVFSPASRLYLDMRYDPSTPVGSDWAGFIDLRRAYEWDPVALLGVPESAVAGVEAAIWTENVRTPKDLFGLLLPRLAAVAEVAWSPGARTAFHGFTARLRHITPRWDAQGLPWHRGALAERPGPG</sequence>
<dbReference type="InterPro" id="IPR029018">
    <property type="entry name" value="Hex-like_dom2"/>
</dbReference>
<dbReference type="PANTHER" id="PTHR22600:SF57">
    <property type="entry name" value="BETA-N-ACETYLHEXOSAMINIDASE"/>
    <property type="match status" value="1"/>
</dbReference>
<reference evidence="9 10" key="1">
    <citation type="submission" date="2019-07" db="EMBL/GenBank/DDBJ databases">
        <title>Whole genome shotgun sequence of Actinotalea fermentans NBRC 105374.</title>
        <authorList>
            <person name="Hosoyama A."/>
            <person name="Uohara A."/>
            <person name="Ohji S."/>
            <person name="Ichikawa N."/>
        </authorList>
    </citation>
    <scope>NUCLEOTIDE SEQUENCE [LARGE SCALE GENOMIC DNA]</scope>
    <source>
        <strain evidence="9 10">NBRC 105374</strain>
    </source>
</reference>
<dbReference type="Gene3D" id="3.30.379.10">
    <property type="entry name" value="Chitobiase/beta-hexosaminidase domain 2-like"/>
    <property type="match status" value="1"/>
</dbReference>
<dbReference type="PANTHER" id="PTHR22600">
    <property type="entry name" value="BETA-HEXOSAMINIDASE"/>
    <property type="match status" value="1"/>
</dbReference>
<dbReference type="InterPro" id="IPR017853">
    <property type="entry name" value="GH"/>
</dbReference>
<dbReference type="GO" id="GO:0016020">
    <property type="term" value="C:membrane"/>
    <property type="evidence" value="ECO:0007669"/>
    <property type="project" value="TreeGrafter"/>
</dbReference>
<feature type="active site" description="Proton donor" evidence="6">
    <location>
        <position position="277"/>
    </location>
</feature>
<keyword evidence="4" id="KW-0378">Hydrolase</keyword>
<dbReference type="SUPFAM" id="SSF55545">
    <property type="entry name" value="beta-N-acetylhexosaminidase-like domain"/>
    <property type="match status" value="1"/>
</dbReference>
<dbReference type="PRINTS" id="PR00738">
    <property type="entry name" value="GLHYDRLASE20"/>
</dbReference>
<evidence type="ECO:0000256" key="1">
    <source>
        <dbReference type="ARBA" id="ARBA00001231"/>
    </source>
</evidence>
<accession>A0A511YX21</accession>
<gene>
    <name evidence="9" type="ORF">AFE02nite_14810</name>
</gene>
<evidence type="ECO:0000256" key="5">
    <source>
        <dbReference type="ARBA" id="ARBA00023295"/>
    </source>
</evidence>
<evidence type="ECO:0000256" key="2">
    <source>
        <dbReference type="ARBA" id="ARBA00006285"/>
    </source>
</evidence>
<dbReference type="Gene3D" id="3.20.20.80">
    <property type="entry name" value="Glycosidases"/>
    <property type="match status" value="1"/>
</dbReference>
<evidence type="ECO:0000259" key="8">
    <source>
        <dbReference type="Pfam" id="PF02838"/>
    </source>
</evidence>
<feature type="domain" description="Glycoside hydrolase family 20 catalytic" evidence="7">
    <location>
        <begin position="114"/>
        <end position="280"/>
    </location>
</feature>
<dbReference type="CDD" id="cd06568">
    <property type="entry name" value="GH20_SpHex_like"/>
    <property type="match status" value="1"/>
</dbReference>
<dbReference type="SUPFAM" id="SSF51445">
    <property type="entry name" value="(Trans)glycosidases"/>
    <property type="match status" value="1"/>
</dbReference>
<dbReference type="Pfam" id="PF02838">
    <property type="entry name" value="Glyco_hydro_20b"/>
    <property type="match status" value="1"/>
</dbReference>
<dbReference type="InterPro" id="IPR025705">
    <property type="entry name" value="Beta_hexosaminidase_sua/sub"/>
</dbReference>
<feature type="domain" description="Beta-hexosaminidase bacterial type N-terminal" evidence="8">
    <location>
        <begin position="9"/>
        <end position="110"/>
    </location>
</feature>
<evidence type="ECO:0000259" key="7">
    <source>
        <dbReference type="Pfam" id="PF00728"/>
    </source>
</evidence>
<organism evidence="9 10">
    <name type="scientific">Actinotalea fermentans</name>
    <dbReference type="NCBI Taxonomy" id="43671"/>
    <lineage>
        <taxon>Bacteria</taxon>
        <taxon>Bacillati</taxon>
        <taxon>Actinomycetota</taxon>
        <taxon>Actinomycetes</taxon>
        <taxon>Micrococcales</taxon>
        <taxon>Cellulomonadaceae</taxon>
        <taxon>Actinotalea</taxon>
    </lineage>
</organism>
<evidence type="ECO:0000256" key="6">
    <source>
        <dbReference type="PIRSR" id="PIRSR625705-1"/>
    </source>
</evidence>
<keyword evidence="5" id="KW-0326">Glycosidase</keyword>
<dbReference type="InterPro" id="IPR015883">
    <property type="entry name" value="Glyco_hydro_20_cat"/>
</dbReference>
<dbReference type="EC" id="3.2.1.52" evidence="3"/>
<dbReference type="GO" id="GO:0005975">
    <property type="term" value="P:carbohydrate metabolic process"/>
    <property type="evidence" value="ECO:0007669"/>
    <property type="project" value="InterPro"/>
</dbReference>
<keyword evidence="10" id="KW-1185">Reference proteome</keyword>
<comment type="caution">
    <text evidence="9">The sequence shown here is derived from an EMBL/GenBank/DDBJ whole genome shotgun (WGS) entry which is preliminary data.</text>
</comment>
<dbReference type="Proteomes" id="UP000321484">
    <property type="component" value="Unassembled WGS sequence"/>
</dbReference>
<dbReference type="AlphaFoldDB" id="A0A511YX21"/>
<evidence type="ECO:0000313" key="10">
    <source>
        <dbReference type="Proteomes" id="UP000321484"/>
    </source>
</evidence>
<feature type="domain" description="Glycoside hydrolase family 20 catalytic" evidence="7">
    <location>
        <begin position="290"/>
        <end position="428"/>
    </location>
</feature>
<dbReference type="Pfam" id="PF00728">
    <property type="entry name" value="Glyco_hydro_20"/>
    <property type="match status" value="2"/>
</dbReference>
<comment type="catalytic activity">
    <reaction evidence="1">
        <text>Hydrolysis of terminal non-reducing N-acetyl-D-hexosamine residues in N-acetyl-beta-D-hexosaminides.</text>
        <dbReference type="EC" id="3.2.1.52"/>
    </reaction>
</comment>
<protein>
    <recommendedName>
        <fullName evidence="3">beta-N-acetylhexosaminidase</fullName>
        <ecNumber evidence="3">3.2.1.52</ecNumber>
    </recommendedName>
</protein>
<evidence type="ECO:0000256" key="4">
    <source>
        <dbReference type="ARBA" id="ARBA00022801"/>
    </source>
</evidence>
<dbReference type="EMBL" id="BJYK01000004">
    <property type="protein sequence ID" value="GEN79747.1"/>
    <property type="molecule type" value="Genomic_DNA"/>
</dbReference>